<name>A0A9P7BQY5_RHIOR</name>
<gene>
    <name evidence="2" type="ORF">G6F64_007453</name>
</gene>
<dbReference type="OrthoDB" id="843225at2759"/>
<dbReference type="InterPro" id="IPR006015">
    <property type="entry name" value="Universal_stress_UspA"/>
</dbReference>
<organism evidence="2 3">
    <name type="scientific">Rhizopus oryzae</name>
    <name type="common">Mucormycosis agent</name>
    <name type="synonym">Rhizopus arrhizus var. delemar</name>
    <dbReference type="NCBI Taxonomy" id="64495"/>
    <lineage>
        <taxon>Eukaryota</taxon>
        <taxon>Fungi</taxon>
        <taxon>Fungi incertae sedis</taxon>
        <taxon>Mucoromycota</taxon>
        <taxon>Mucoromycotina</taxon>
        <taxon>Mucoromycetes</taxon>
        <taxon>Mucorales</taxon>
        <taxon>Mucorineae</taxon>
        <taxon>Rhizopodaceae</taxon>
        <taxon>Rhizopus</taxon>
    </lineage>
</organism>
<evidence type="ECO:0000313" key="2">
    <source>
        <dbReference type="EMBL" id="KAG1306619.1"/>
    </source>
</evidence>
<dbReference type="SUPFAM" id="SSF52402">
    <property type="entry name" value="Adenine nucleotide alpha hydrolases-like"/>
    <property type="match status" value="1"/>
</dbReference>
<dbReference type="Proteomes" id="UP000716291">
    <property type="component" value="Unassembled WGS sequence"/>
</dbReference>
<dbReference type="InterPro" id="IPR014729">
    <property type="entry name" value="Rossmann-like_a/b/a_fold"/>
</dbReference>
<dbReference type="CDD" id="cd23659">
    <property type="entry name" value="USP_At3g01520-like"/>
    <property type="match status" value="1"/>
</dbReference>
<accession>A0A9P7BQY5</accession>
<sequence>MSRQIAFAIDPCSDEAKRTIEWSKQNFLRSEDEIHAIMVLVMDSEFLDDQEDPIELPPTDSFKEIEKEMTAEKVNAMNEIVKDMERSGYQVITHVFKTDSSHACTVLIDYLNSKSMDCLIMGSRNLLGWKRFFMGSFSDYVQCHVNCPVLIIK</sequence>
<reference evidence="2" key="1">
    <citation type="journal article" date="2020" name="Microb. Genom.">
        <title>Genetic diversity of clinical and environmental Mucorales isolates obtained from an investigation of mucormycosis cases among solid organ transplant recipients.</title>
        <authorList>
            <person name="Nguyen M.H."/>
            <person name="Kaul D."/>
            <person name="Muto C."/>
            <person name="Cheng S.J."/>
            <person name="Richter R.A."/>
            <person name="Bruno V.M."/>
            <person name="Liu G."/>
            <person name="Beyhan S."/>
            <person name="Sundermann A.J."/>
            <person name="Mounaud S."/>
            <person name="Pasculle A.W."/>
            <person name="Nierman W.C."/>
            <person name="Driscoll E."/>
            <person name="Cumbie R."/>
            <person name="Clancy C.J."/>
            <person name="Dupont C.L."/>
        </authorList>
    </citation>
    <scope>NUCLEOTIDE SEQUENCE</scope>
    <source>
        <strain evidence="2">GL11</strain>
    </source>
</reference>
<dbReference type="InterPro" id="IPR006016">
    <property type="entry name" value="UspA"/>
</dbReference>
<comment type="caution">
    <text evidence="2">The sequence shown here is derived from an EMBL/GenBank/DDBJ whole genome shotgun (WGS) entry which is preliminary data.</text>
</comment>
<protein>
    <recommendedName>
        <fullName evidence="1">UspA domain-containing protein</fullName>
    </recommendedName>
</protein>
<dbReference type="AlphaFoldDB" id="A0A9P7BQY5"/>
<keyword evidence="3" id="KW-1185">Reference proteome</keyword>
<dbReference type="PANTHER" id="PTHR46100">
    <property type="entry name" value="IMP2'P"/>
    <property type="match status" value="1"/>
</dbReference>
<evidence type="ECO:0000313" key="3">
    <source>
        <dbReference type="Proteomes" id="UP000716291"/>
    </source>
</evidence>
<dbReference type="Gene3D" id="3.40.50.620">
    <property type="entry name" value="HUPs"/>
    <property type="match status" value="1"/>
</dbReference>
<dbReference type="PRINTS" id="PR01438">
    <property type="entry name" value="UNVRSLSTRESS"/>
</dbReference>
<dbReference type="EMBL" id="JAANQT010001098">
    <property type="protein sequence ID" value="KAG1306619.1"/>
    <property type="molecule type" value="Genomic_DNA"/>
</dbReference>
<proteinExistence type="predicted"/>
<dbReference type="Pfam" id="PF00582">
    <property type="entry name" value="Usp"/>
    <property type="match status" value="1"/>
</dbReference>
<evidence type="ECO:0000259" key="1">
    <source>
        <dbReference type="Pfam" id="PF00582"/>
    </source>
</evidence>
<feature type="domain" description="UspA" evidence="1">
    <location>
        <begin position="1"/>
        <end position="153"/>
    </location>
</feature>
<dbReference type="PANTHER" id="PTHR46100:SF4">
    <property type="entry name" value="USPA DOMAIN-CONTAINING PROTEIN"/>
    <property type="match status" value="1"/>
</dbReference>